<dbReference type="RefSeq" id="WP_089407105.1">
    <property type="nucleotide sequence ID" value="NZ_FZOU01000001.1"/>
</dbReference>
<protein>
    <submittedName>
        <fullName evidence="3">CubicO group peptidase, beta-lactamase class C family</fullName>
    </submittedName>
</protein>
<feature type="chain" id="PRO_5011969348" evidence="1">
    <location>
        <begin position="24"/>
        <end position="371"/>
    </location>
</feature>
<reference evidence="3 4" key="1">
    <citation type="submission" date="2017-06" db="EMBL/GenBank/DDBJ databases">
        <authorList>
            <person name="Kim H.J."/>
            <person name="Triplett B.A."/>
        </authorList>
    </citation>
    <scope>NUCLEOTIDE SEQUENCE [LARGE SCALE GENOMIC DNA]</scope>
    <source>
        <strain evidence="3 4">DSM 18704</strain>
    </source>
</reference>
<dbReference type="OrthoDB" id="104676at2"/>
<dbReference type="Gene3D" id="3.40.710.10">
    <property type="entry name" value="DD-peptidase/beta-lactamase superfamily"/>
    <property type="match status" value="1"/>
</dbReference>
<proteinExistence type="predicted"/>
<dbReference type="EMBL" id="FZOU01000001">
    <property type="protein sequence ID" value="SNS40558.1"/>
    <property type="molecule type" value="Genomic_DNA"/>
</dbReference>
<evidence type="ECO:0000259" key="2">
    <source>
        <dbReference type="Pfam" id="PF00144"/>
    </source>
</evidence>
<name>A0A239E8D8_9BACT</name>
<feature type="domain" description="Beta-lactamase-related" evidence="2">
    <location>
        <begin position="73"/>
        <end position="345"/>
    </location>
</feature>
<evidence type="ECO:0000313" key="4">
    <source>
        <dbReference type="Proteomes" id="UP000198356"/>
    </source>
</evidence>
<evidence type="ECO:0000256" key="1">
    <source>
        <dbReference type="SAM" id="SignalP"/>
    </source>
</evidence>
<keyword evidence="4" id="KW-1185">Reference proteome</keyword>
<dbReference type="InterPro" id="IPR001466">
    <property type="entry name" value="Beta-lactam-related"/>
</dbReference>
<sequence>MPKLWIIASNIVVVACMTISVPAQTPRQPAPVDLPHGVQWTPTRGDASQMDSAALDALYRDMAAEEHHDLKGIVILRDGSLVSEHYFNGDSADTLHDIRSATKSITSLLLGIAIDQGKVHGVDDLIARYLPGLPHDGKEKIRIEDLLTMRSGLDADDTDPSTPGNEDRLDESTDWIRTVYAVPMRRAPGERYLYTSINAFLAGATVENGTGESLDEFARTYLFAPLNIKLFHWRHVPVKRTTGQGNLEITARDAAALGQLILNDGVVDGRRLVSHAWLEKSTASLVPIGDSDPYADSYGYMWYTKAEQVGADTIVVHFASGNGGNKIYIVPSCHMAIAITSSAYGTRWGQRRSQDILRRILAATTCGADGR</sequence>
<dbReference type="Proteomes" id="UP000198356">
    <property type="component" value="Unassembled WGS sequence"/>
</dbReference>
<gene>
    <name evidence="3" type="ORF">SAMN05421770_101838</name>
</gene>
<dbReference type="PROSITE" id="PS51257">
    <property type="entry name" value="PROKAR_LIPOPROTEIN"/>
    <property type="match status" value="1"/>
</dbReference>
<dbReference type="Pfam" id="PF00144">
    <property type="entry name" value="Beta-lactamase"/>
    <property type="match status" value="1"/>
</dbReference>
<dbReference type="PANTHER" id="PTHR43283">
    <property type="entry name" value="BETA-LACTAMASE-RELATED"/>
    <property type="match status" value="1"/>
</dbReference>
<organism evidence="3 4">
    <name type="scientific">Granulicella rosea</name>
    <dbReference type="NCBI Taxonomy" id="474952"/>
    <lineage>
        <taxon>Bacteria</taxon>
        <taxon>Pseudomonadati</taxon>
        <taxon>Acidobacteriota</taxon>
        <taxon>Terriglobia</taxon>
        <taxon>Terriglobales</taxon>
        <taxon>Acidobacteriaceae</taxon>
        <taxon>Granulicella</taxon>
    </lineage>
</organism>
<feature type="signal peptide" evidence="1">
    <location>
        <begin position="1"/>
        <end position="23"/>
    </location>
</feature>
<dbReference type="InterPro" id="IPR050789">
    <property type="entry name" value="Diverse_Enzym_Activities"/>
</dbReference>
<dbReference type="PANTHER" id="PTHR43283:SF7">
    <property type="entry name" value="BETA-LACTAMASE-RELATED DOMAIN-CONTAINING PROTEIN"/>
    <property type="match status" value="1"/>
</dbReference>
<accession>A0A239E8D8</accession>
<evidence type="ECO:0000313" key="3">
    <source>
        <dbReference type="EMBL" id="SNS40558.1"/>
    </source>
</evidence>
<dbReference type="InterPro" id="IPR012338">
    <property type="entry name" value="Beta-lactam/transpept-like"/>
</dbReference>
<dbReference type="SUPFAM" id="SSF56601">
    <property type="entry name" value="beta-lactamase/transpeptidase-like"/>
    <property type="match status" value="1"/>
</dbReference>
<dbReference type="AlphaFoldDB" id="A0A239E8D8"/>
<keyword evidence="1" id="KW-0732">Signal</keyword>